<keyword evidence="1" id="KW-0472">Membrane</keyword>
<keyword evidence="1" id="KW-0812">Transmembrane</keyword>
<reference evidence="3" key="1">
    <citation type="journal article" date="2012" name="J. Bacteriol.">
        <title>Genome sequence of the haloalkaliphilic methanotrophic bacterium Methylomicrobium alcaliphilum 20Z.</title>
        <authorList>
            <person name="Vuilleumier S."/>
            <person name="Khmelenina V.N."/>
            <person name="Bringel F."/>
            <person name="Reshetnikov A.S."/>
            <person name="Lajus A."/>
            <person name="Mangenot S."/>
            <person name="Rouy Z."/>
            <person name="Op den Camp H.J."/>
            <person name="Jetten M.S."/>
            <person name="Dispirito A.A."/>
            <person name="Dunfield P."/>
            <person name="Klotz M.G."/>
            <person name="Semrau J.D."/>
            <person name="Stein L.Y."/>
            <person name="Barbe V."/>
            <person name="Medigue C."/>
            <person name="Trotsenko Y.A."/>
            <person name="Kalyuzhnaya M.G."/>
        </authorList>
    </citation>
    <scope>NUCLEOTIDE SEQUENCE [LARGE SCALE GENOMIC DNA]</scope>
    <source>
        <strain evidence="3">DSM 19304 / NCIMB 14124 / VKM B-2133 / 20Z</strain>
    </source>
</reference>
<keyword evidence="3" id="KW-1185">Reference proteome</keyword>
<dbReference type="STRING" id="1091494.MEALZ_0609"/>
<evidence type="ECO:0000256" key="1">
    <source>
        <dbReference type="SAM" id="Phobius"/>
    </source>
</evidence>
<gene>
    <name evidence="2" type="ordered locus">MEALZ_0609</name>
</gene>
<dbReference type="Proteomes" id="UP000008315">
    <property type="component" value="Chromosome"/>
</dbReference>
<feature type="transmembrane region" description="Helical" evidence="1">
    <location>
        <begin position="12"/>
        <end position="29"/>
    </location>
</feature>
<name>G4T016_META2</name>
<dbReference type="EMBL" id="FO082060">
    <property type="protein sequence ID" value="CCE22304.1"/>
    <property type="molecule type" value="Genomic_DNA"/>
</dbReference>
<sequence length="59" mass="7067">MKFINFQHRDRSHYSIIFLACIACQYVVFELPENLLEHAQALLVDYTRRRSKFGGRHRA</sequence>
<proteinExistence type="predicted"/>
<accession>G4T016</accession>
<dbReference type="KEGG" id="mah:MEALZ_0609"/>
<evidence type="ECO:0000313" key="3">
    <source>
        <dbReference type="Proteomes" id="UP000008315"/>
    </source>
</evidence>
<keyword evidence="1" id="KW-1133">Transmembrane helix</keyword>
<dbReference type="AlphaFoldDB" id="G4T016"/>
<organism evidence="2 3">
    <name type="scientific">Methylotuvimicrobium alcaliphilum (strain DSM 19304 / NCIMB 14124 / VKM B-2133 / 20Z)</name>
    <name type="common">Methylomicrobium alcaliphilum</name>
    <dbReference type="NCBI Taxonomy" id="1091494"/>
    <lineage>
        <taxon>Bacteria</taxon>
        <taxon>Pseudomonadati</taxon>
        <taxon>Pseudomonadota</taxon>
        <taxon>Gammaproteobacteria</taxon>
        <taxon>Methylococcales</taxon>
        <taxon>Methylococcaceae</taxon>
        <taxon>Methylotuvimicrobium</taxon>
    </lineage>
</organism>
<evidence type="ECO:0000313" key="2">
    <source>
        <dbReference type="EMBL" id="CCE22304.1"/>
    </source>
</evidence>
<dbReference type="HOGENOM" id="CLU_2955215_0_0_6"/>
<protein>
    <submittedName>
        <fullName evidence="2">Uncharacterized protein</fullName>
    </submittedName>
</protein>